<proteinExistence type="predicted"/>
<feature type="domain" description="Histidine kinase/HSP90-like ATPase" evidence="10">
    <location>
        <begin position="486"/>
        <end position="572"/>
    </location>
</feature>
<feature type="domain" description="Signal transduction histidine kinase subgroup 3 dimerisation and phosphoacceptor" evidence="11">
    <location>
        <begin position="387"/>
        <end position="450"/>
    </location>
</feature>
<keyword evidence="8" id="KW-0902">Two-component regulatory system</keyword>
<dbReference type="AlphaFoldDB" id="A0A848KK01"/>
<dbReference type="CDD" id="cd16917">
    <property type="entry name" value="HATPase_UhpB-NarQ-NarX-like"/>
    <property type="match status" value="1"/>
</dbReference>
<feature type="transmembrane region" description="Helical" evidence="9">
    <location>
        <begin position="164"/>
        <end position="185"/>
    </location>
</feature>
<keyword evidence="13" id="KW-1185">Reference proteome</keyword>
<evidence type="ECO:0000313" key="12">
    <source>
        <dbReference type="EMBL" id="NMN98589.1"/>
    </source>
</evidence>
<evidence type="ECO:0000256" key="8">
    <source>
        <dbReference type="ARBA" id="ARBA00023012"/>
    </source>
</evidence>
<dbReference type="PANTHER" id="PTHR24421">
    <property type="entry name" value="NITRATE/NITRITE SENSOR PROTEIN NARX-RELATED"/>
    <property type="match status" value="1"/>
</dbReference>
<evidence type="ECO:0000313" key="13">
    <source>
        <dbReference type="Proteomes" id="UP000535543"/>
    </source>
</evidence>
<gene>
    <name evidence="12" type="ORF">FGL95_26495</name>
</gene>
<dbReference type="SUPFAM" id="SSF55874">
    <property type="entry name" value="ATPase domain of HSP90 chaperone/DNA topoisomerase II/histidine kinase"/>
    <property type="match status" value="1"/>
</dbReference>
<organism evidence="12 13">
    <name type="scientific">Antrihabitans stalactiti</name>
    <dbReference type="NCBI Taxonomy" id="2584121"/>
    <lineage>
        <taxon>Bacteria</taxon>
        <taxon>Bacillati</taxon>
        <taxon>Actinomycetota</taxon>
        <taxon>Actinomycetes</taxon>
        <taxon>Mycobacteriales</taxon>
        <taxon>Nocardiaceae</taxon>
        <taxon>Antrihabitans</taxon>
    </lineage>
</organism>
<dbReference type="EC" id="2.7.13.3" evidence="2"/>
<accession>A0A848KK01</accession>
<keyword evidence="9" id="KW-1133">Transmembrane helix</keyword>
<evidence type="ECO:0000259" key="10">
    <source>
        <dbReference type="Pfam" id="PF02518"/>
    </source>
</evidence>
<reference evidence="12 13" key="2">
    <citation type="submission" date="2020-06" db="EMBL/GenBank/DDBJ databases">
        <title>Antribacter stalactiti gen. nov., sp. nov., a new member of the family Nacardiaceae isolated from a cave.</title>
        <authorList>
            <person name="Kim I.S."/>
        </authorList>
    </citation>
    <scope>NUCLEOTIDE SEQUENCE [LARGE SCALE GENOMIC DNA]</scope>
    <source>
        <strain evidence="12 13">YC2-7</strain>
    </source>
</reference>
<dbReference type="EMBL" id="VCQU01000011">
    <property type="protein sequence ID" value="NMN98589.1"/>
    <property type="molecule type" value="Genomic_DNA"/>
</dbReference>
<keyword evidence="5" id="KW-0547">Nucleotide-binding</keyword>
<keyword evidence="4" id="KW-0808">Transferase</keyword>
<feature type="transmembrane region" description="Helical" evidence="9">
    <location>
        <begin position="230"/>
        <end position="251"/>
    </location>
</feature>
<dbReference type="Proteomes" id="UP000535543">
    <property type="component" value="Unassembled WGS sequence"/>
</dbReference>
<keyword evidence="9" id="KW-0472">Membrane</keyword>
<dbReference type="GO" id="GO:0000155">
    <property type="term" value="F:phosphorelay sensor kinase activity"/>
    <property type="evidence" value="ECO:0007669"/>
    <property type="project" value="InterPro"/>
</dbReference>
<evidence type="ECO:0000256" key="5">
    <source>
        <dbReference type="ARBA" id="ARBA00022741"/>
    </source>
</evidence>
<keyword evidence="3" id="KW-0597">Phosphoprotein</keyword>
<dbReference type="GO" id="GO:0005524">
    <property type="term" value="F:ATP binding"/>
    <property type="evidence" value="ECO:0007669"/>
    <property type="project" value="UniProtKB-KW"/>
</dbReference>
<sequence>MVTAVALIAALSAGVAALVDWPAFRVEHYSSELVVFLLVGVAYVAAGTIAWHTRPYDNTGRLLVLAGLLWQARGFGFSSNPFAFTIGSVLTVTVFAALIQVSLGFPLGRLRQPWERRFVGGIWAYYLVSAALELTVGDTGPIASQHPEPINILFIRDSETTQQVMQAIFGVCDISIGLIVAAVLIRRWRKGTSAYRAAFAPVWIATMLGTVVAVAVYVGNASTDTKANEWAPNVAYTALTFLPIAVVVGLWRYRGARAVSEVMVEVGAAPLGEGFTSALRRALRDPSLVLWSWSPERKQFVDADGVPQALPSEGADRAVTVLERDGAPVGALVYDKSLRDQPQLIAAVRSATVVTLDNRRLQTELEAQLEEVRRSRGRIVAAGDEQRRRLERNLHDGAQQRLVAAAILLRRAQRSKNEEQLRELLAQGAVELDIALVELRELARGVYPPVLQERGLGAALDSLAERAPLPLEIRDGLTTRPPAAVELAAYYIAAEAVANASKHSSASLIEISLQVVNGELRVEVSDDGVGGASFEPGGGLTGLLDRAAALGGRLLLKSPVGRGTTLTVTLPIK</sequence>
<dbReference type="InterPro" id="IPR003594">
    <property type="entry name" value="HATPase_dom"/>
</dbReference>
<keyword evidence="6 12" id="KW-0418">Kinase</keyword>
<dbReference type="GO" id="GO:0016020">
    <property type="term" value="C:membrane"/>
    <property type="evidence" value="ECO:0007669"/>
    <property type="project" value="InterPro"/>
</dbReference>
<dbReference type="GO" id="GO:0046983">
    <property type="term" value="F:protein dimerization activity"/>
    <property type="evidence" value="ECO:0007669"/>
    <property type="project" value="InterPro"/>
</dbReference>
<evidence type="ECO:0000259" key="11">
    <source>
        <dbReference type="Pfam" id="PF07730"/>
    </source>
</evidence>
<keyword evidence="7" id="KW-0067">ATP-binding</keyword>
<dbReference type="PANTHER" id="PTHR24421:SF10">
    <property type="entry name" value="NITRATE_NITRITE SENSOR PROTEIN NARQ"/>
    <property type="match status" value="1"/>
</dbReference>
<evidence type="ECO:0000256" key="9">
    <source>
        <dbReference type="SAM" id="Phobius"/>
    </source>
</evidence>
<feature type="transmembrane region" description="Helical" evidence="9">
    <location>
        <begin position="82"/>
        <end position="106"/>
    </location>
</feature>
<feature type="transmembrane region" description="Helical" evidence="9">
    <location>
        <begin position="197"/>
        <end position="218"/>
    </location>
</feature>
<name>A0A848KK01_9NOCA</name>
<protein>
    <recommendedName>
        <fullName evidence="2">histidine kinase</fullName>
        <ecNumber evidence="2">2.7.13.3</ecNumber>
    </recommendedName>
</protein>
<reference evidence="12 13" key="1">
    <citation type="submission" date="2019-05" db="EMBL/GenBank/DDBJ databases">
        <authorList>
            <person name="Lee S.D."/>
        </authorList>
    </citation>
    <scope>NUCLEOTIDE SEQUENCE [LARGE SCALE GENOMIC DNA]</scope>
    <source>
        <strain evidence="12 13">YC2-7</strain>
    </source>
</reference>
<dbReference type="InterPro" id="IPR011712">
    <property type="entry name" value="Sig_transdc_His_kin_sub3_dim/P"/>
</dbReference>
<evidence type="ECO:0000256" key="7">
    <source>
        <dbReference type="ARBA" id="ARBA00022840"/>
    </source>
</evidence>
<feature type="transmembrane region" description="Helical" evidence="9">
    <location>
        <begin position="33"/>
        <end position="52"/>
    </location>
</feature>
<evidence type="ECO:0000256" key="3">
    <source>
        <dbReference type="ARBA" id="ARBA00022553"/>
    </source>
</evidence>
<evidence type="ECO:0000256" key="6">
    <source>
        <dbReference type="ARBA" id="ARBA00022777"/>
    </source>
</evidence>
<dbReference type="Gene3D" id="3.30.565.10">
    <property type="entry name" value="Histidine kinase-like ATPase, C-terminal domain"/>
    <property type="match status" value="1"/>
</dbReference>
<dbReference type="InterPro" id="IPR036890">
    <property type="entry name" value="HATPase_C_sf"/>
</dbReference>
<dbReference type="Pfam" id="PF07730">
    <property type="entry name" value="HisKA_3"/>
    <property type="match status" value="1"/>
</dbReference>
<dbReference type="Pfam" id="PF02518">
    <property type="entry name" value="HATPase_c"/>
    <property type="match status" value="1"/>
</dbReference>
<evidence type="ECO:0000256" key="2">
    <source>
        <dbReference type="ARBA" id="ARBA00012438"/>
    </source>
</evidence>
<dbReference type="InterPro" id="IPR050482">
    <property type="entry name" value="Sensor_HK_TwoCompSys"/>
</dbReference>
<keyword evidence="9" id="KW-0812">Transmembrane</keyword>
<comment type="caution">
    <text evidence="12">The sequence shown here is derived from an EMBL/GenBank/DDBJ whole genome shotgun (WGS) entry which is preliminary data.</text>
</comment>
<comment type="catalytic activity">
    <reaction evidence="1">
        <text>ATP + protein L-histidine = ADP + protein N-phospho-L-histidine.</text>
        <dbReference type="EC" id="2.7.13.3"/>
    </reaction>
</comment>
<evidence type="ECO:0000256" key="4">
    <source>
        <dbReference type="ARBA" id="ARBA00022679"/>
    </source>
</evidence>
<feature type="transmembrane region" description="Helical" evidence="9">
    <location>
        <begin position="118"/>
        <end position="137"/>
    </location>
</feature>
<evidence type="ECO:0000256" key="1">
    <source>
        <dbReference type="ARBA" id="ARBA00000085"/>
    </source>
</evidence>